<evidence type="ECO:0000313" key="2">
    <source>
        <dbReference type="Proteomes" id="UP000199159"/>
    </source>
</evidence>
<evidence type="ECO:0000313" key="1">
    <source>
        <dbReference type="EMBL" id="SDP91292.1"/>
    </source>
</evidence>
<feature type="non-terminal residue" evidence="1">
    <location>
        <position position="1"/>
    </location>
</feature>
<organism evidence="1 2">
    <name type="scientific">Litchfieldia salsa</name>
    <dbReference type="NCBI Taxonomy" id="930152"/>
    <lineage>
        <taxon>Bacteria</taxon>
        <taxon>Bacillati</taxon>
        <taxon>Bacillota</taxon>
        <taxon>Bacilli</taxon>
        <taxon>Bacillales</taxon>
        <taxon>Bacillaceae</taxon>
        <taxon>Litchfieldia</taxon>
    </lineage>
</organism>
<keyword evidence="2" id="KW-1185">Reference proteome</keyword>
<protein>
    <submittedName>
        <fullName evidence="1">Uncharacterized protein</fullName>
    </submittedName>
</protein>
<name>A0A1H0WKS9_9BACI</name>
<accession>A0A1H0WKS9</accession>
<dbReference type="Proteomes" id="UP000199159">
    <property type="component" value="Unassembled WGS sequence"/>
</dbReference>
<gene>
    <name evidence="1" type="ORF">SAMN05216565_11214</name>
</gene>
<dbReference type="AlphaFoldDB" id="A0A1H0WKS9"/>
<proteinExistence type="predicted"/>
<sequence length="51" mass="6084">KHVEKSFMKLMKDKIAGKARGKVFHEADEGQNNWKAREKVLHQAYERQNSW</sequence>
<dbReference type="EMBL" id="FNJU01000012">
    <property type="protein sequence ID" value="SDP91292.1"/>
    <property type="molecule type" value="Genomic_DNA"/>
</dbReference>
<reference evidence="2" key="1">
    <citation type="submission" date="2016-10" db="EMBL/GenBank/DDBJ databases">
        <authorList>
            <person name="Varghese N."/>
            <person name="Submissions S."/>
        </authorList>
    </citation>
    <scope>NUCLEOTIDE SEQUENCE [LARGE SCALE GENOMIC DNA]</scope>
    <source>
        <strain evidence="2">IBRC-M10078</strain>
    </source>
</reference>